<evidence type="ECO:0000256" key="1">
    <source>
        <dbReference type="SAM" id="Phobius"/>
    </source>
</evidence>
<dbReference type="RefSeq" id="WP_395114466.1">
    <property type="nucleotide sequence ID" value="NZ_JBIMSO010000046.1"/>
</dbReference>
<evidence type="ECO:0000313" key="4">
    <source>
        <dbReference type="Proteomes" id="UP001609175"/>
    </source>
</evidence>
<gene>
    <name evidence="3" type="ORF">ACHIPZ_11985</name>
</gene>
<dbReference type="Proteomes" id="UP001609175">
    <property type="component" value="Unassembled WGS sequence"/>
</dbReference>
<dbReference type="EMBL" id="JBIMSO010000046">
    <property type="protein sequence ID" value="MFH5208912.1"/>
    <property type="molecule type" value="Genomic_DNA"/>
</dbReference>
<keyword evidence="1" id="KW-0812">Transmembrane</keyword>
<name>A0ABW7JMM0_9NOCA</name>
<evidence type="ECO:0000313" key="3">
    <source>
        <dbReference type="EMBL" id="MFH5208912.1"/>
    </source>
</evidence>
<feature type="transmembrane region" description="Helical" evidence="1">
    <location>
        <begin position="79"/>
        <end position="99"/>
    </location>
</feature>
<feature type="transmembrane region" description="Helical" evidence="1">
    <location>
        <begin position="51"/>
        <end position="72"/>
    </location>
</feature>
<evidence type="ECO:0000256" key="2">
    <source>
        <dbReference type="SAM" id="SignalP"/>
    </source>
</evidence>
<protein>
    <submittedName>
        <fullName evidence="3">Uncharacterized protein</fullName>
    </submittedName>
</protein>
<accession>A0ABW7JMM0</accession>
<keyword evidence="2" id="KW-0732">Signal</keyword>
<feature type="signal peptide" evidence="2">
    <location>
        <begin position="1"/>
        <end position="27"/>
    </location>
</feature>
<keyword evidence="1" id="KW-0472">Membrane</keyword>
<organism evidence="3 4">
    <name type="scientific">Antrihabitans spumae</name>
    <dbReference type="NCBI Taxonomy" id="3373370"/>
    <lineage>
        <taxon>Bacteria</taxon>
        <taxon>Bacillati</taxon>
        <taxon>Actinomycetota</taxon>
        <taxon>Actinomycetes</taxon>
        <taxon>Mycobacteriales</taxon>
        <taxon>Nocardiaceae</taxon>
        <taxon>Antrihabitans</taxon>
    </lineage>
</organism>
<comment type="caution">
    <text evidence="3">The sequence shown here is derived from an EMBL/GenBank/DDBJ whole genome shotgun (WGS) entry which is preliminary data.</text>
</comment>
<reference evidence="3 4" key="1">
    <citation type="submission" date="2024-10" db="EMBL/GenBank/DDBJ databases">
        <authorList>
            <person name="Riesco R."/>
        </authorList>
    </citation>
    <scope>NUCLEOTIDE SEQUENCE [LARGE SCALE GENOMIC DNA]</scope>
    <source>
        <strain evidence="3 4">NCIMB 15449</strain>
    </source>
</reference>
<proteinExistence type="predicted"/>
<feature type="chain" id="PRO_5045262667" evidence="2">
    <location>
        <begin position="28"/>
        <end position="136"/>
    </location>
</feature>
<keyword evidence="1" id="KW-1133">Transmembrane helix</keyword>
<sequence>MTLSPQTSGRLAAAVLGSIAGFQAALAAGAPLGAAAYGGAHPGTVPNRLRAVSAAAVPIYLGLAAVAVGAVGTPRVRDVVTRVGAVGLALGVPIILASPSLPERTIWPPVAAAGAVLLWRAAPRASLEGKPAPASS</sequence>